<dbReference type="OrthoDB" id="10656592at2759"/>
<dbReference type="RefSeq" id="XP_068355424.1">
    <property type="nucleotide sequence ID" value="XM_068507454.1"/>
</dbReference>
<feature type="region of interest" description="Disordered" evidence="1">
    <location>
        <begin position="1"/>
        <end position="80"/>
    </location>
</feature>
<dbReference type="GeneID" id="94842158"/>
<comment type="caution">
    <text evidence="2">The sequence shown here is derived from an EMBL/GenBank/DDBJ whole genome shotgun (WGS) entry which is preliminary data.</text>
</comment>
<feature type="region of interest" description="Disordered" evidence="1">
    <location>
        <begin position="176"/>
        <end position="205"/>
    </location>
</feature>
<sequence length="270" mass="30631">MTEESKSPAWGPSIMPEVVAENRRRAMQSNLFSDPPAAPQRQYNPPQTVNKNINNTNSPSYENSQRSPQPTFMSPPPKSVQLPQFSTNISAPEVPALSPFPDFSLDIGKINESFDLGVKPRPPVENKPLRKLNFTTGNQMKIMRDDLNRDFSEFAKRMKRLSSNETLKLETIKFAERPIPKPSKQNNSREHNIDSCDRPLDSNNGEYNIDYGMNTMNNNNENHNNMNTSMNRSVKINPSLNRTQTYETEEEAPSFTTVSEFLLPDGTTYA</sequence>
<gene>
    <name evidence="2" type="ORF">TRFO_30608</name>
</gene>
<dbReference type="EMBL" id="MLAK01000872">
    <property type="protein sequence ID" value="OHT02288.1"/>
    <property type="molecule type" value="Genomic_DNA"/>
</dbReference>
<proteinExistence type="predicted"/>
<feature type="compositionally biased region" description="Polar residues" evidence="1">
    <location>
        <begin position="41"/>
        <end position="72"/>
    </location>
</feature>
<evidence type="ECO:0000256" key="1">
    <source>
        <dbReference type="SAM" id="MobiDB-lite"/>
    </source>
</evidence>
<organism evidence="2 3">
    <name type="scientific">Tritrichomonas foetus</name>
    <dbReference type="NCBI Taxonomy" id="1144522"/>
    <lineage>
        <taxon>Eukaryota</taxon>
        <taxon>Metamonada</taxon>
        <taxon>Parabasalia</taxon>
        <taxon>Tritrichomonadida</taxon>
        <taxon>Tritrichomonadidae</taxon>
        <taxon>Tritrichomonas</taxon>
    </lineage>
</organism>
<dbReference type="Proteomes" id="UP000179807">
    <property type="component" value="Unassembled WGS sequence"/>
</dbReference>
<dbReference type="AlphaFoldDB" id="A0A1J4JV19"/>
<protein>
    <submittedName>
        <fullName evidence="2">Uncharacterized protein</fullName>
    </submittedName>
</protein>
<evidence type="ECO:0000313" key="3">
    <source>
        <dbReference type="Proteomes" id="UP000179807"/>
    </source>
</evidence>
<keyword evidence="3" id="KW-1185">Reference proteome</keyword>
<accession>A0A1J4JV19</accession>
<reference evidence="2" key="1">
    <citation type="submission" date="2016-10" db="EMBL/GenBank/DDBJ databases">
        <authorList>
            <person name="Benchimol M."/>
            <person name="Almeida L.G."/>
            <person name="Vasconcelos A.T."/>
            <person name="Perreira-Neves A."/>
            <person name="Rosa I.A."/>
            <person name="Tasca T."/>
            <person name="Bogo M.R."/>
            <person name="de Souza W."/>
        </authorList>
    </citation>
    <scope>NUCLEOTIDE SEQUENCE [LARGE SCALE GENOMIC DNA]</scope>
    <source>
        <strain evidence="2">K</strain>
    </source>
</reference>
<evidence type="ECO:0000313" key="2">
    <source>
        <dbReference type="EMBL" id="OHT02288.1"/>
    </source>
</evidence>
<name>A0A1J4JV19_9EUKA</name>
<dbReference type="VEuPathDB" id="TrichDB:TRFO_30608"/>
<feature type="compositionally biased region" description="Basic and acidic residues" evidence="1">
    <location>
        <begin position="187"/>
        <end position="200"/>
    </location>
</feature>